<name>A0A844HJ60_9RHOB</name>
<dbReference type="SUPFAM" id="SSF50475">
    <property type="entry name" value="FMN-binding split barrel"/>
    <property type="match status" value="1"/>
</dbReference>
<dbReference type="Pfam" id="PF01243">
    <property type="entry name" value="PNPOx_N"/>
    <property type="match status" value="1"/>
</dbReference>
<dbReference type="RefSeq" id="WP_155039907.1">
    <property type="nucleotide sequence ID" value="NZ_JBHGCD010000009.1"/>
</dbReference>
<dbReference type="InterPro" id="IPR012349">
    <property type="entry name" value="Split_barrel_FMN-bd"/>
</dbReference>
<organism evidence="2 3">
    <name type="scientific">Paracoccus litorisediminis</name>
    <dbReference type="NCBI Taxonomy" id="2006130"/>
    <lineage>
        <taxon>Bacteria</taxon>
        <taxon>Pseudomonadati</taxon>
        <taxon>Pseudomonadota</taxon>
        <taxon>Alphaproteobacteria</taxon>
        <taxon>Rhodobacterales</taxon>
        <taxon>Paracoccaceae</taxon>
        <taxon>Paracoccus</taxon>
    </lineage>
</organism>
<keyword evidence="3" id="KW-1185">Reference proteome</keyword>
<evidence type="ECO:0000259" key="1">
    <source>
        <dbReference type="Pfam" id="PF01243"/>
    </source>
</evidence>
<accession>A0A844HJ60</accession>
<comment type="caution">
    <text evidence="2">The sequence shown here is derived from an EMBL/GenBank/DDBJ whole genome shotgun (WGS) entry which is preliminary data.</text>
</comment>
<feature type="domain" description="Pyridoxamine 5'-phosphate oxidase N-terminal" evidence="1">
    <location>
        <begin position="18"/>
        <end position="138"/>
    </location>
</feature>
<gene>
    <name evidence="2" type="ORF">GL300_12195</name>
</gene>
<sequence length="162" mass="17723">MKQEPIRPTDDEARALARRLLSGMRHAVLGSIDPETGIPLVTRIAVQTDDDGAPVALLSRLAAHTRALLADTRAGLLVLDDEAVKGDAMTHARLSILARAEQIETTPALRDGWLVHDPKAKVYIDLPDFRFWRLVPESGLLNGGFGRAFRLTPDDMLKTPTA</sequence>
<dbReference type="Gene3D" id="2.30.110.10">
    <property type="entry name" value="Electron Transport, Fmn-binding Protein, Chain A"/>
    <property type="match status" value="1"/>
</dbReference>
<dbReference type="InterPro" id="IPR011576">
    <property type="entry name" value="Pyridox_Oxase_N"/>
</dbReference>
<dbReference type="Proteomes" id="UP000449846">
    <property type="component" value="Unassembled WGS sequence"/>
</dbReference>
<proteinExistence type="predicted"/>
<dbReference type="AlphaFoldDB" id="A0A844HJ60"/>
<protein>
    <submittedName>
        <fullName evidence="2">Pyridoxamine 5-phosphate oxidase</fullName>
    </submittedName>
</protein>
<reference evidence="2 3" key="1">
    <citation type="submission" date="2019-11" db="EMBL/GenBank/DDBJ databases">
        <authorList>
            <person name="Dong K."/>
        </authorList>
    </citation>
    <scope>NUCLEOTIDE SEQUENCE [LARGE SCALE GENOMIC DNA]</scope>
    <source>
        <strain evidence="2 3">NBRC 112902</strain>
    </source>
</reference>
<dbReference type="EMBL" id="WMIG01000005">
    <property type="protein sequence ID" value="MTH59970.1"/>
    <property type="molecule type" value="Genomic_DNA"/>
</dbReference>
<evidence type="ECO:0000313" key="2">
    <source>
        <dbReference type="EMBL" id="MTH59970.1"/>
    </source>
</evidence>
<evidence type="ECO:0000313" key="3">
    <source>
        <dbReference type="Proteomes" id="UP000449846"/>
    </source>
</evidence>
<dbReference type="OrthoDB" id="9814594at2"/>